<evidence type="ECO:0000256" key="1">
    <source>
        <dbReference type="ARBA" id="ARBA00004141"/>
    </source>
</evidence>
<comment type="caution">
    <text evidence="7">The sequence shown here is derived from an EMBL/GenBank/DDBJ whole genome shotgun (WGS) entry which is preliminary data.</text>
</comment>
<organism evidence="7 8">
    <name type="scientific">Smittium culicis</name>
    <dbReference type="NCBI Taxonomy" id="133412"/>
    <lineage>
        <taxon>Eukaryota</taxon>
        <taxon>Fungi</taxon>
        <taxon>Fungi incertae sedis</taxon>
        <taxon>Zoopagomycota</taxon>
        <taxon>Kickxellomycotina</taxon>
        <taxon>Harpellomycetes</taxon>
        <taxon>Harpellales</taxon>
        <taxon>Legeriomycetaceae</taxon>
        <taxon>Smittium</taxon>
    </lineage>
</organism>
<feature type="transmembrane region" description="Helical" evidence="6">
    <location>
        <begin position="110"/>
        <end position="134"/>
    </location>
</feature>
<reference evidence="8" key="1">
    <citation type="submission" date="2017-01" db="EMBL/GenBank/DDBJ databases">
        <authorList>
            <person name="Wang Y."/>
            <person name="White M."/>
            <person name="Kvist S."/>
            <person name="Moncalvo J.-M."/>
        </authorList>
    </citation>
    <scope>NUCLEOTIDE SEQUENCE [LARGE SCALE GENOMIC DNA]</scope>
    <source>
        <strain evidence="8">ID-206-W2</strain>
    </source>
</reference>
<accession>A0A1R1YQJ0</accession>
<dbReference type="Proteomes" id="UP000187429">
    <property type="component" value="Unassembled WGS sequence"/>
</dbReference>
<dbReference type="OrthoDB" id="5982228at2759"/>
<keyword evidence="3 6" id="KW-0812">Transmembrane</keyword>
<dbReference type="GO" id="GO:0015171">
    <property type="term" value="F:amino acid transmembrane transporter activity"/>
    <property type="evidence" value="ECO:0007669"/>
    <property type="project" value="TreeGrafter"/>
</dbReference>
<dbReference type="Gene3D" id="1.20.1740.10">
    <property type="entry name" value="Amino acid/polyamine transporter I"/>
    <property type="match status" value="1"/>
</dbReference>
<feature type="transmembrane region" description="Helical" evidence="6">
    <location>
        <begin position="66"/>
        <end position="89"/>
    </location>
</feature>
<protein>
    <submittedName>
        <fullName evidence="7">Cationic amino acid transporter 2, vacuolar</fullName>
    </submittedName>
</protein>
<name>A0A1R1YQJ0_9FUNG</name>
<dbReference type="EMBL" id="LSSM01000373">
    <property type="protein sequence ID" value="OMJ29125.1"/>
    <property type="molecule type" value="Genomic_DNA"/>
</dbReference>
<keyword evidence="2" id="KW-0813">Transport</keyword>
<feature type="transmembrane region" description="Helical" evidence="6">
    <location>
        <begin position="39"/>
        <end position="60"/>
    </location>
</feature>
<dbReference type="PANTHER" id="PTHR43243:SF4">
    <property type="entry name" value="CATIONIC AMINO ACID TRANSPORTER 4"/>
    <property type="match status" value="1"/>
</dbReference>
<comment type="subcellular location">
    <subcellularLocation>
        <location evidence="1">Membrane</location>
        <topology evidence="1">Multi-pass membrane protein</topology>
    </subcellularLocation>
</comment>
<dbReference type="Pfam" id="PF13520">
    <property type="entry name" value="AA_permease_2"/>
    <property type="match status" value="1"/>
</dbReference>
<evidence type="ECO:0000256" key="5">
    <source>
        <dbReference type="ARBA" id="ARBA00023136"/>
    </source>
</evidence>
<evidence type="ECO:0000256" key="3">
    <source>
        <dbReference type="ARBA" id="ARBA00022692"/>
    </source>
</evidence>
<dbReference type="GO" id="GO:0016020">
    <property type="term" value="C:membrane"/>
    <property type="evidence" value="ECO:0007669"/>
    <property type="project" value="UniProtKB-SubCell"/>
</dbReference>
<dbReference type="PANTHER" id="PTHR43243">
    <property type="entry name" value="INNER MEMBRANE TRANSPORTER YGJI-RELATED"/>
    <property type="match status" value="1"/>
</dbReference>
<dbReference type="AlphaFoldDB" id="A0A1R1YQJ0"/>
<evidence type="ECO:0000256" key="4">
    <source>
        <dbReference type="ARBA" id="ARBA00022989"/>
    </source>
</evidence>
<proteinExistence type="predicted"/>
<keyword evidence="8" id="KW-1185">Reference proteome</keyword>
<keyword evidence="5 6" id="KW-0472">Membrane</keyword>
<evidence type="ECO:0000313" key="8">
    <source>
        <dbReference type="Proteomes" id="UP000187429"/>
    </source>
</evidence>
<sequence length="138" mass="14700">MSLKLKKLFSILSRRDDIAKIQSEAKNSEMKRTLTRLDLISIGIGCTIGTGIFVLTGLVARDYTGPSIAISFIIAGIASSLTAFSYAELSSMIPASGSAYTYAAATMGEFLGWIVGMNLVLEYLVGASTIAVGWSKVY</sequence>
<evidence type="ECO:0000256" key="2">
    <source>
        <dbReference type="ARBA" id="ARBA00022448"/>
    </source>
</evidence>
<keyword evidence="4 6" id="KW-1133">Transmembrane helix</keyword>
<gene>
    <name evidence="7" type="ORF">AYI69_g1383</name>
</gene>
<evidence type="ECO:0000313" key="7">
    <source>
        <dbReference type="EMBL" id="OMJ29125.1"/>
    </source>
</evidence>
<dbReference type="InterPro" id="IPR002293">
    <property type="entry name" value="AA/rel_permease1"/>
</dbReference>
<evidence type="ECO:0000256" key="6">
    <source>
        <dbReference type="SAM" id="Phobius"/>
    </source>
</evidence>